<organism evidence="8 9">
    <name type="scientific">Piscinibacter gummiphilus</name>
    <dbReference type="NCBI Taxonomy" id="946333"/>
    <lineage>
        <taxon>Bacteria</taxon>
        <taxon>Pseudomonadati</taxon>
        <taxon>Pseudomonadota</taxon>
        <taxon>Betaproteobacteria</taxon>
        <taxon>Burkholderiales</taxon>
        <taxon>Sphaerotilaceae</taxon>
        <taxon>Piscinibacter</taxon>
    </lineage>
</organism>
<evidence type="ECO:0000313" key="9">
    <source>
        <dbReference type="Proteomes" id="UP001303946"/>
    </source>
</evidence>
<evidence type="ECO:0000256" key="2">
    <source>
        <dbReference type="ARBA" id="ARBA00007165"/>
    </source>
</evidence>
<accession>A0ABZ0CS89</accession>
<evidence type="ECO:0000313" key="8">
    <source>
        <dbReference type="EMBL" id="WOB07371.1"/>
    </source>
</evidence>
<feature type="transmembrane region" description="Helical" evidence="6">
    <location>
        <begin position="240"/>
        <end position="262"/>
    </location>
</feature>
<comment type="similarity">
    <text evidence="2 6">Belongs to the SURF1 family.</text>
</comment>
<keyword evidence="3 6" id="KW-0812">Transmembrane</keyword>
<feature type="transmembrane region" description="Helical" evidence="6">
    <location>
        <begin position="31"/>
        <end position="53"/>
    </location>
</feature>
<comment type="subcellular location">
    <subcellularLocation>
        <location evidence="6">Cell membrane</location>
        <topology evidence="6">Multi-pass membrane protein</topology>
    </subcellularLocation>
    <subcellularLocation>
        <location evidence="1">Membrane</location>
    </subcellularLocation>
</comment>
<keyword evidence="4 6" id="KW-1133">Transmembrane helix</keyword>
<keyword evidence="9" id="KW-1185">Reference proteome</keyword>
<dbReference type="Proteomes" id="UP001303946">
    <property type="component" value="Chromosome"/>
</dbReference>
<dbReference type="EMBL" id="CP136336">
    <property type="protein sequence ID" value="WOB07371.1"/>
    <property type="molecule type" value="Genomic_DNA"/>
</dbReference>
<evidence type="ECO:0000256" key="4">
    <source>
        <dbReference type="ARBA" id="ARBA00022989"/>
    </source>
</evidence>
<name>A0ABZ0CS89_9BURK</name>
<dbReference type="PANTHER" id="PTHR23427:SF2">
    <property type="entry name" value="SURFEIT LOCUS PROTEIN 1"/>
    <property type="match status" value="1"/>
</dbReference>
<gene>
    <name evidence="8" type="ORF">RXV79_20935</name>
</gene>
<dbReference type="PANTHER" id="PTHR23427">
    <property type="entry name" value="SURFEIT LOCUS PROTEIN"/>
    <property type="match status" value="1"/>
</dbReference>
<reference evidence="8 9" key="1">
    <citation type="submission" date="2023-10" db="EMBL/GenBank/DDBJ databases">
        <title>Bacteria for the degradation of biodegradable plastic PBAT(Polybutylene adipate terephthalate).</title>
        <authorList>
            <person name="Weon H.-Y."/>
            <person name="Yeon J."/>
        </authorList>
    </citation>
    <scope>NUCLEOTIDE SEQUENCE [LARGE SCALE GENOMIC DNA]</scope>
    <source>
        <strain evidence="8 9">SBD 7-3</strain>
    </source>
</reference>
<dbReference type="PROSITE" id="PS50895">
    <property type="entry name" value="SURF1"/>
    <property type="match status" value="1"/>
</dbReference>
<evidence type="ECO:0000256" key="3">
    <source>
        <dbReference type="ARBA" id="ARBA00022692"/>
    </source>
</evidence>
<keyword evidence="6" id="KW-1003">Cell membrane</keyword>
<protein>
    <recommendedName>
        <fullName evidence="6">SURF1-like protein</fullName>
    </recommendedName>
</protein>
<dbReference type="Pfam" id="PF02104">
    <property type="entry name" value="SURF1"/>
    <property type="match status" value="1"/>
</dbReference>
<keyword evidence="5 6" id="KW-0472">Membrane</keyword>
<evidence type="ECO:0000256" key="1">
    <source>
        <dbReference type="ARBA" id="ARBA00004370"/>
    </source>
</evidence>
<evidence type="ECO:0000256" key="7">
    <source>
        <dbReference type="SAM" id="MobiDB-lite"/>
    </source>
</evidence>
<feature type="region of interest" description="Disordered" evidence="7">
    <location>
        <begin position="1"/>
        <end position="21"/>
    </location>
</feature>
<dbReference type="RefSeq" id="WP_316700040.1">
    <property type="nucleotide sequence ID" value="NZ_CP136336.1"/>
</dbReference>
<proteinExistence type="inferred from homology"/>
<feature type="compositionally biased region" description="Polar residues" evidence="7">
    <location>
        <begin position="1"/>
        <end position="11"/>
    </location>
</feature>
<sequence>MTTTSLQTPAVDNSADDNEDFDASTASARPVLWVVLLLTGLFALAGFVALGMWQVNRLNWKTELIERVDQRVKAAPVPAPGPAEWAGLNESSAEYRRVTLRGRYAHEQETLVQAMTALGSGYWVLTPMRTEQGFVVLVNRGFVPPDKRDPATRPVATGDALQSVEGLLRMSEPGGRVLQDNDAVANRWYSRDVAAIAAARGVGDAKSVAPYFVDVAAANDAPLDWPRPGLTVLHFSNNHLMYALTWFVLAGMVAAAIAFAAVAEIRASRRRAAAQQGA</sequence>
<evidence type="ECO:0000256" key="6">
    <source>
        <dbReference type="RuleBase" id="RU363076"/>
    </source>
</evidence>
<dbReference type="InterPro" id="IPR002994">
    <property type="entry name" value="Surf1/Shy1"/>
</dbReference>
<dbReference type="InterPro" id="IPR045214">
    <property type="entry name" value="Surf1/Surf4"/>
</dbReference>
<dbReference type="CDD" id="cd06662">
    <property type="entry name" value="SURF1"/>
    <property type="match status" value="1"/>
</dbReference>
<evidence type="ECO:0000256" key="5">
    <source>
        <dbReference type="ARBA" id="ARBA00023136"/>
    </source>
</evidence>